<gene>
    <name evidence="2" type="ORF">IAC55_06400</name>
</gene>
<name>A0A9D9H4J8_9FIRM</name>
<dbReference type="InterPro" id="IPR031493">
    <property type="entry name" value="Zinc_ribbon_15"/>
</dbReference>
<accession>A0A9D9H4J8</accession>
<dbReference type="InterPro" id="IPR053281">
    <property type="entry name" value="Double_zinc_ribbon"/>
</dbReference>
<reference evidence="2" key="1">
    <citation type="submission" date="2020-10" db="EMBL/GenBank/DDBJ databases">
        <authorList>
            <person name="Gilroy R."/>
        </authorList>
    </citation>
    <scope>NUCLEOTIDE SEQUENCE</scope>
    <source>
        <strain evidence="2">F6-4510</strain>
    </source>
</reference>
<proteinExistence type="predicted"/>
<dbReference type="Pfam" id="PF17032">
    <property type="entry name" value="Zn_ribbon_15"/>
    <property type="match status" value="1"/>
</dbReference>
<feature type="domain" description="Zinc-ribbon 15" evidence="1">
    <location>
        <begin position="20"/>
        <end position="124"/>
    </location>
</feature>
<sequence>MFFILGISNGFKDLNFSKMVICKNCGRYGRLEFFMVYNYISLFFIPIFKWGKKCYAKSTCCNAVFSISPELEKKILNNENPDIDDSDLTFEYVEGAGSVSGYHKTCPNCGYTLIDEFEYCPKCGKKIK</sequence>
<dbReference type="AlphaFoldDB" id="A0A9D9H4J8"/>
<evidence type="ECO:0000313" key="2">
    <source>
        <dbReference type="EMBL" id="MBO8434932.1"/>
    </source>
</evidence>
<evidence type="ECO:0000259" key="1">
    <source>
        <dbReference type="Pfam" id="PF17032"/>
    </source>
</evidence>
<comment type="caution">
    <text evidence="2">The sequence shown here is derived from an EMBL/GenBank/DDBJ whole genome shotgun (WGS) entry which is preliminary data.</text>
</comment>
<dbReference type="PANTHER" id="PTHR36718">
    <property type="entry name" value="OS05G0435400 PROTEIN"/>
    <property type="match status" value="1"/>
</dbReference>
<evidence type="ECO:0000313" key="3">
    <source>
        <dbReference type="Proteomes" id="UP000823611"/>
    </source>
</evidence>
<dbReference type="EMBL" id="JADIMX010000119">
    <property type="protein sequence ID" value="MBO8434932.1"/>
    <property type="molecule type" value="Genomic_DNA"/>
</dbReference>
<dbReference type="Proteomes" id="UP000823611">
    <property type="component" value="Unassembled WGS sequence"/>
</dbReference>
<dbReference type="PANTHER" id="PTHR36718:SF1">
    <property type="entry name" value="DOUBLE ZINC RIBBON PROTEIN MJ0416"/>
    <property type="match status" value="1"/>
</dbReference>
<organism evidence="2 3">
    <name type="scientific">Candidatus Fimicola merdigallinarum</name>
    <dbReference type="NCBI Taxonomy" id="2840819"/>
    <lineage>
        <taxon>Bacteria</taxon>
        <taxon>Bacillati</taxon>
        <taxon>Bacillota</taxon>
        <taxon>Clostridia</taxon>
        <taxon>Lachnospirales</taxon>
        <taxon>Lachnospiraceae</taxon>
        <taxon>Lachnospiraceae incertae sedis</taxon>
        <taxon>Candidatus Fimicola</taxon>
    </lineage>
</organism>
<reference evidence="2" key="2">
    <citation type="journal article" date="2021" name="PeerJ">
        <title>Extensive microbial diversity within the chicken gut microbiome revealed by metagenomics and culture.</title>
        <authorList>
            <person name="Gilroy R."/>
            <person name="Ravi A."/>
            <person name="Getino M."/>
            <person name="Pursley I."/>
            <person name="Horton D.L."/>
            <person name="Alikhan N.F."/>
            <person name="Baker D."/>
            <person name="Gharbi K."/>
            <person name="Hall N."/>
            <person name="Watson M."/>
            <person name="Adriaenssens E.M."/>
            <person name="Foster-Nyarko E."/>
            <person name="Jarju S."/>
            <person name="Secka A."/>
            <person name="Antonio M."/>
            <person name="Oren A."/>
            <person name="Chaudhuri R.R."/>
            <person name="La Ragione R."/>
            <person name="Hildebrand F."/>
            <person name="Pallen M.J."/>
        </authorList>
    </citation>
    <scope>NUCLEOTIDE SEQUENCE</scope>
    <source>
        <strain evidence="2">F6-4510</strain>
    </source>
</reference>
<protein>
    <submittedName>
        <fullName evidence="2">Zinc ribbon domain-containing protein</fullName>
    </submittedName>
</protein>